<dbReference type="PROSITE" id="PS51192">
    <property type="entry name" value="HELICASE_ATP_BIND_1"/>
    <property type="match status" value="1"/>
</dbReference>
<dbReference type="SMART" id="SM00487">
    <property type="entry name" value="DEXDc"/>
    <property type="match status" value="1"/>
</dbReference>
<dbReference type="CDD" id="cd18787">
    <property type="entry name" value="SF2_C_DEAD"/>
    <property type="match status" value="1"/>
</dbReference>
<dbReference type="EC" id="3.6.4.13" evidence="9"/>
<dbReference type="InterPro" id="IPR027417">
    <property type="entry name" value="P-loop_NTPase"/>
</dbReference>
<dbReference type="InterPro" id="IPR011545">
    <property type="entry name" value="DEAD/DEAH_box_helicase_dom"/>
</dbReference>
<dbReference type="GeneID" id="37027341"/>
<evidence type="ECO:0000256" key="10">
    <source>
        <dbReference type="SAM" id="MobiDB-lite"/>
    </source>
</evidence>
<evidence type="ECO:0000259" key="12">
    <source>
        <dbReference type="PROSITE" id="PS51194"/>
    </source>
</evidence>
<feature type="domain" description="Helicase ATP-binding" evidence="11">
    <location>
        <begin position="162"/>
        <end position="401"/>
    </location>
</feature>
<dbReference type="EMBL" id="KZ819663">
    <property type="protein sequence ID" value="PWN29709.1"/>
    <property type="molecule type" value="Genomic_DNA"/>
</dbReference>
<feature type="compositionally biased region" description="Basic and acidic residues" evidence="10">
    <location>
        <begin position="786"/>
        <end position="795"/>
    </location>
</feature>
<feature type="domain" description="Helicase C-terminal" evidence="12">
    <location>
        <begin position="467"/>
        <end position="668"/>
    </location>
</feature>
<evidence type="ECO:0000259" key="11">
    <source>
        <dbReference type="PROSITE" id="PS51192"/>
    </source>
</evidence>
<gene>
    <name evidence="13" type="ORF">BDZ90DRAFT_230563</name>
</gene>
<dbReference type="RefSeq" id="XP_025364321.1">
    <property type="nucleotide sequence ID" value="XM_025505518.1"/>
</dbReference>
<evidence type="ECO:0000256" key="6">
    <source>
        <dbReference type="ARBA" id="ARBA00022806"/>
    </source>
</evidence>
<dbReference type="GO" id="GO:0005524">
    <property type="term" value="F:ATP binding"/>
    <property type="evidence" value="ECO:0007669"/>
    <property type="project" value="UniProtKB-UniRule"/>
</dbReference>
<evidence type="ECO:0000256" key="4">
    <source>
        <dbReference type="ARBA" id="ARBA00022741"/>
    </source>
</evidence>
<keyword evidence="2" id="KW-0690">Ribosome biogenesis</keyword>
<feature type="region of interest" description="Disordered" evidence="10">
    <location>
        <begin position="504"/>
        <end position="530"/>
    </location>
</feature>
<dbReference type="GO" id="GO:0005730">
    <property type="term" value="C:nucleolus"/>
    <property type="evidence" value="ECO:0007669"/>
    <property type="project" value="UniProtKB-SubCell"/>
</dbReference>
<dbReference type="OrthoDB" id="422663at2759"/>
<comment type="catalytic activity">
    <reaction evidence="9">
        <text>ATP + H2O = ADP + phosphate + H(+)</text>
        <dbReference type="Rhea" id="RHEA:13065"/>
        <dbReference type="ChEBI" id="CHEBI:15377"/>
        <dbReference type="ChEBI" id="CHEBI:15378"/>
        <dbReference type="ChEBI" id="CHEBI:30616"/>
        <dbReference type="ChEBI" id="CHEBI:43474"/>
        <dbReference type="ChEBI" id="CHEBI:456216"/>
        <dbReference type="EC" id="3.6.4.13"/>
    </reaction>
</comment>
<evidence type="ECO:0000256" key="8">
    <source>
        <dbReference type="ARBA" id="ARBA00022884"/>
    </source>
</evidence>
<feature type="compositionally biased region" description="Basic and acidic residues" evidence="10">
    <location>
        <begin position="836"/>
        <end position="852"/>
    </location>
</feature>
<accession>A0A316UWP9</accession>
<dbReference type="SUPFAM" id="SSF52540">
    <property type="entry name" value="P-loop containing nucleoside triphosphate hydrolases"/>
    <property type="match status" value="1"/>
</dbReference>
<evidence type="ECO:0000256" key="9">
    <source>
        <dbReference type="RuleBase" id="RU365068"/>
    </source>
</evidence>
<dbReference type="PROSITE" id="PS00039">
    <property type="entry name" value="DEAD_ATP_HELICASE"/>
    <property type="match status" value="1"/>
</dbReference>
<evidence type="ECO:0000256" key="5">
    <source>
        <dbReference type="ARBA" id="ARBA00022801"/>
    </source>
</evidence>
<dbReference type="Pfam" id="PF00270">
    <property type="entry name" value="DEAD"/>
    <property type="match status" value="1"/>
</dbReference>
<comment type="domain">
    <text evidence="9">The Q motif is unique to and characteristic of the DEAD box family of RNA helicases and controls ATP binding and hydrolysis.</text>
</comment>
<evidence type="ECO:0000256" key="1">
    <source>
        <dbReference type="ARBA" id="ARBA00004604"/>
    </source>
</evidence>
<feature type="region of interest" description="Disordered" evidence="10">
    <location>
        <begin position="398"/>
        <end position="430"/>
    </location>
</feature>
<feature type="compositionally biased region" description="Acidic residues" evidence="10">
    <location>
        <begin position="504"/>
        <end position="521"/>
    </location>
</feature>
<organism evidence="13 14">
    <name type="scientific">Jaminaea rosea</name>
    <dbReference type="NCBI Taxonomy" id="1569628"/>
    <lineage>
        <taxon>Eukaryota</taxon>
        <taxon>Fungi</taxon>
        <taxon>Dikarya</taxon>
        <taxon>Basidiomycota</taxon>
        <taxon>Ustilaginomycotina</taxon>
        <taxon>Exobasidiomycetes</taxon>
        <taxon>Microstromatales</taxon>
        <taxon>Microstromatales incertae sedis</taxon>
        <taxon>Jaminaea</taxon>
    </lineage>
</organism>
<dbReference type="PROSITE" id="PS51194">
    <property type="entry name" value="HELICASE_CTER"/>
    <property type="match status" value="1"/>
</dbReference>
<comment type="similarity">
    <text evidence="9">Belongs to the DEAD box helicase family.</text>
</comment>
<dbReference type="Pfam" id="PF00271">
    <property type="entry name" value="Helicase_C"/>
    <property type="match status" value="1"/>
</dbReference>
<proteinExistence type="inferred from homology"/>
<dbReference type="CDD" id="cd17949">
    <property type="entry name" value="DEADc_DDX31"/>
    <property type="match status" value="1"/>
</dbReference>
<dbReference type="Proteomes" id="UP000245884">
    <property type="component" value="Unassembled WGS sequence"/>
</dbReference>
<keyword evidence="7 9" id="KW-0067">ATP-binding</keyword>
<evidence type="ECO:0000256" key="2">
    <source>
        <dbReference type="ARBA" id="ARBA00022517"/>
    </source>
</evidence>
<dbReference type="Pfam" id="PF13959">
    <property type="entry name" value="CTE_SPB4"/>
    <property type="match status" value="1"/>
</dbReference>
<dbReference type="SMART" id="SM01178">
    <property type="entry name" value="DUF4217"/>
    <property type="match status" value="1"/>
</dbReference>
<keyword evidence="5 9" id="KW-0378">Hydrolase</keyword>
<feature type="compositionally biased region" description="Polar residues" evidence="10">
    <location>
        <begin position="78"/>
        <end position="89"/>
    </location>
</feature>
<dbReference type="SMART" id="SM00490">
    <property type="entry name" value="HELICc"/>
    <property type="match status" value="1"/>
</dbReference>
<dbReference type="InterPro" id="IPR000629">
    <property type="entry name" value="RNA-helicase_DEAD-box_CS"/>
</dbReference>
<reference evidence="13 14" key="1">
    <citation type="journal article" date="2018" name="Mol. Biol. Evol.">
        <title>Broad Genomic Sampling Reveals a Smut Pathogenic Ancestry of the Fungal Clade Ustilaginomycotina.</title>
        <authorList>
            <person name="Kijpornyongpan T."/>
            <person name="Mondo S.J."/>
            <person name="Barry K."/>
            <person name="Sandor L."/>
            <person name="Lee J."/>
            <person name="Lipzen A."/>
            <person name="Pangilinan J."/>
            <person name="LaButti K."/>
            <person name="Hainaut M."/>
            <person name="Henrissat B."/>
            <person name="Grigoriev I.V."/>
            <person name="Spatafora J.W."/>
            <person name="Aime M.C."/>
        </authorList>
    </citation>
    <scope>NUCLEOTIDE SEQUENCE [LARGE SCALE GENOMIC DNA]</scope>
    <source>
        <strain evidence="13 14">MCA 5214</strain>
    </source>
</reference>
<evidence type="ECO:0000313" key="14">
    <source>
        <dbReference type="Proteomes" id="UP000245884"/>
    </source>
</evidence>
<feature type="region of interest" description="Disordered" evidence="10">
    <location>
        <begin position="770"/>
        <end position="852"/>
    </location>
</feature>
<comment type="function">
    <text evidence="9">RNA helicase.</text>
</comment>
<keyword evidence="14" id="KW-1185">Reference proteome</keyword>
<feature type="compositionally biased region" description="Low complexity" evidence="10">
    <location>
        <begin position="28"/>
        <end position="52"/>
    </location>
</feature>
<dbReference type="InterPro" id="IPR001650">
    <property type="entry name" value="Helicase_C-like"/>
</dbReference>
<sequence>MDGDDGLMLNFAASSSTKPQQQHKGKRSAPSQQPAASSSSSKRSKVESGSSAPIKKAPRPSNDGRQTHGPSSSASSSRAKPTTFISSLFSKVPQADTLQTDEDAEEERRARNKAKPTNAPGSDASTFSGLGLDPLLVAHLESKRMSIGSRPTGIQRAALPTLLQDDDSRDALVHAQTGSGKTLTYLLPIIQSLLPLCTETWIDRSVGTLAIILAPTRELARQIYEVAEKLCQLHLSLREQAEEDGDEASAARRTRWLVPGLLSGGSTKNHEKSRLRKGIPLLVATPGRLLDHLQNTSSFDVGKCRWLVLDEADRLLEMGFKETLEGILKAMDGRRRLACNTAMEAMQETMGSDARIAYEDVEDGTGVKWWAKPRKVVLCSATLDENVQTLAGTHLRRPQVLRGSGEMPDTAPATEQADPATSANGIDPGSSLYPRLAAPAQLRQNAVVVPPKLRLVTLIALLRSALSRNSSVVNADARRVIVFVSCTDSVEFLWHALGGVKMGEDDEAGGDDGDENSDNEEEKASKGKPKIAKECELFPSTPIYRLHGSLPQSDRIASLKGFSAGMGKKTKTPSSSSNDGAILLCTSVAARGLDLPSVGCVIQLDPPTEGGVDEYLHRIGRTARVGKEGESWIMFLPHEREARERLEGAMQQDDKAAAKSSSVISEVGADYILKRGFGGRGDEYESRATEVQLAFERWVLRTSTSSPTSAATLARKAFLSHIRAYATHPSNEKDLFHVRFLHLGHLAKSFALREAPEVIKSNARKEAAKGAAAAVAANRDRRVKPDKKERLEARAGKANGTAATDGKADGVDDDDEDADLPRTAIKADIPSRSSRGAKDNILEDVSRGSKNADAEARMYAKVRALGKQSKKGGMLGSYGADEFQIA</sequence>
<dbReference type="InterPro" id="IPR025313">
    <property type="entry name" value="SPB4-like_CTE"/>
</dbReference>
<evidence type="ECO:0000256" key="3">
    <source>
        <dbReference type="ARBA" id="ARBA00022552"/>
    </source>
</evidence>
<dbReference type="STRING" id="1569628.A0A316UWP9"/>
<keyword evidence="8 9" id="KW-0694">RNA-binding</keyword>
<keyword evidence="6 9" id="KW-0347">Helicase</keyword>
<dbReference type="Gene3D" id="3.40.50.300">
    <property type="entry name" value="P-loop containing nucleotide triphosphate hydrolases"/>
    <property type="match status" value="2"/>
</dbReference>
<name>A0A316UWP9_9BASI</name>
<dbReference type="PANTHER" id="PTHR24031">
    <property type="entry name" value="RNA HELICASE"/>
    <property type="match status" value="1"/>
</dbReference>
<dbReference type="GO" id="GO:0016887">
    <property type="term" value="F:ATP hydrolysis activity"/>
    <property type="evidence" value="ECO:0007669"/>
    <property type="project" value="RHEA"/>
</dbReference>
<keyword evidence="3" id="KW-0698">rRNA processing</keyword>
<feature type="region of interest" description="Disordered" evidence="10">
    <location>
        <begin position="1"/>
        <end position="127"/>
    </location>
</feature>
<feature type="compositionally biased region" description="Low complexity" evidence="10">
    <location>
        <begin position="796"/>
        <end position="805"/>
    </location>
</feature>
<comment type="subcellular location">
    <subcellularLocation>
        <location evidence="1">Nucleus</location>
        <location evidence="1">Nucleolus</location>
    </subcellularLocation>
</comment>
<dbReference type="InterPro" id="IPR014001">
    <property type="entry name" value="Helicase_ATP-bd"/>
</dbReference>
<protein>
    <recommendedName>
        <fullName evidence="9">ATP-dependent RNA helicase</fullName>
        <ecNumber evidence="9">3.6.4.13</ecNumber>
    </recommendedName>
</protein>
<dbReference type="GO" id="GO:0003723">
    <property type="term" value="F:RNA binding"/>
    <property type="evidence" value="ECO:0007669"/>
    <property type="project" value="UniProtKB-UniRule"/>
</dbReference>
<dbReference type="GO" id="GO:0006364">
    <property type="term" value="P:rRNA processing"/>
    <property type="evidence" value="ECO:0007669"/>
    <property type="project" value="UniProtKB-KW"/>
</dbReference>
<dbReference type="AlphaFoldDB" id="A0A316UWP9"/>
<evidence type="ECO:0000256" key="7">
    <source>
        <dbReference type="ARBA" id="ARBA00022840"/>
    </source>
</evidence>
<evidence type="ECO:0000313" key="13">
    <source>
        <dbReference type="EMBL" id="PWN29709.1"/>
    </source>
</evidence>
<keyword evidence="4 9" id="KW-0547">Nucleotide-binding</keyword>
<dbReference type="GO" id="GO:0003724">
    <property type="term" value="F:RNA helicase activity"/>
    <property type="evidence" value="ECO:0007669"/>
    <property type="project" value="UniProtKB-EC"/>
</dbReference>